<evidence type="ECO:0000313" key="2">
    <source>
        <dbReference type="EMBL" id="MCC9640772.1"/>
    </source>
</evidence>
<organism evidence="2 3">
    <name type="scientific">Rhodopirellula halodulae</name>
    <dbReference type="NCBI Taxonomy" id="2894198"/>
    <lineage>
        <taxon>Bacteria</taxon>
        <taxon>Pseudomonadati</taxon>
        <taxon>Planctomycetota</taxon>
        <taxon>Planctomycetia</taxon>
        <taxon>Pirellulales</taxon>
        <taxon>Pirellulaceae</taxon>
        <taxon>Rhodopirellula</taxon>
    </lineage>
</organism>
<dbReference type="RefSeq" id="WP_230270425.1">
    <property type="nucleotide sequence ID" value="NZ_JAJKFW010000003.1"/>
</dbReference>
<evidence type="ECO:0000256" key="1">
    <source>
        <dbReference type="SAM" id="SignalP"/>
    </source>
</evidence>
<feature type="chain" id="PRO_5046740490" evidence="1">
    <location>
        <begin position="29"/>
        <end position="219"/>
    </location>
</feature>
<accession>A0ABS8NB23</accession>
<keyword evidence="3" id="KW-1185">Reference proteome</keyword>
<evidence type="ECO:0000313" key="3">
    <source>
        <dbReference type="Proteomes" id="UP001430306"/>
    </source>
</evidence>
<comment type="caution">
    <text evidence="2">The sequence shown here is derived from an EMBL/GenBank/DDBJ whole genome shotgun (WGS) entry which is preliminary data.</text>
</comment>
<keyword evidence="1" id="KW-0732">Signal</keyword>
<protein>
    <submittedName>
        <fullName evidence="2">Uncharacterized protein</fullName>
    </submittedName>
</protein>
<reference evidence="2" key="1">
    <citation type="submission" date="2021-11" db="EMBL/GenBank/DDBJ databases">
        <title>Genome sequence.</title>
        <authorList>
            <person name="Sun Q."/>
        </authorList>
    </citation>
    <scope>NUCLEOTIDE SEQUENCE</scope>
    <source>
        <strain evidence="2">JC740</strain>
    </source>
</reference>
<name>A0ABS8NB23_9BACT</name>
<proteinExistence type="predicted"/>
<sequence>MKAISFRSLVPGLLVACMANGAASLCQADWPFPLLRPDGAQRIDVIGPIGNRLPESYRRQYNRPTYLGGKTAAIIAPSSQEAMAWQRAEALGLYDNNGVKGLMHGKHCPPQRVEQHYFYPKPWEVLTVGPRQSKSAVTDETMGGYEEPVMLDENALLNEEAELVDEAEAIRAPSPNELESVLPEPGTQDDVLDLNDQSSIRNPIADPVFVAPVSGLLNR</sequence>
<gene>
    <name evidence="2" type="ORF">LOC71_00680</name>
</gene>
<feature type="signal peptide" evidence="1">
    <location>
        <begin position="1"/>
        <end position="28"/>
    </location>
</feature>
<dbReference type="EMBL" id="JAJKFW010000003">
    <property type="protein sequence ID" value="MCC9640772.1"/>
    <property type="molecule type" value="Genomic_DNA"/>
</dbReference>
<dbReference type="Proteomes" id="UP001430306">
    <property type="component" value="Unassembled WGS sequence"/>
</dbReference>